<feature type="compositionally biased region" description="Polar residues" evidence="2">
    <location>
        <begin position="150"/>
        <end position="159"/>
    </location>
</feature>
<dbReference type="SMART" id="SM00066">
    <property type="entry name" value="GAL4"/>
    <property type="match status" value="1"/>
</dbReference>
<keyword evidence="1" id="KW-0539">Nucleus</keyword>
<reference evidence="4 5" key="1">
    <citation type="journal article" date="2020" name="bioRxiv">
        <title>Whole genome comparisons of ergot fungi reveals the divergence and evolution of species within the genus Claviceps are the result of varying mechanisms driving genome evolution and host range expansion.</title>
        <authorList>
            <person name="Wyka S.A."/>
            <person name="Mondo S.J."/>
            <person name="Liu M."/>
            <person name="Dettman J."/>
            <person name="Nalam V."/>
            <person name="Broders K.D."/>
        </authorList>
    </citation>
    <scope>NUCLEOTIDE SEQUENCE [LARGE SCALE GENOMIC DNA]</scope>
    <source>
        <strain evidence="4 5">Clav52</strain>
    </source>
</reference>
<dbReference type="Proteomes" id="UP000707071">
    <property type="component" value="Unassembled WGS sequence"/>
</dbReference>
<feature type="region of interest" description="Disordered" evidence="2">
    <location>
        <begin position="590"/>
        <end position="629"/>
    </location>
</feature>
<keyword evidence="5" id="KW-1185">Reference proteome</keyword>
<dbReference type="InterPro" id="IPR052783">
    <property type="entry name" value="Metabolic/Drug-Res_Regulator"/>
</dbReference>
<evidence type="ECO:0000256" key="1">
    <source>
        <dbReference type="ARBA" id="ARBA00023242"/>
    </source>
</evidence>
<dbReference type="GO" id="GO:0045944">
    <property type="term" value="P:positive regulation of transcription by RNA polymerase II"/>
    <property type="evidence" value="ECO:0007669"/>
    <property type="project" value="TreeGrafter"/>
</dbReference>
<dbReference type="PANTHER" id="PTHR47655:SF2">
    <property type="entry name" value="QUINIC ACID UTILIZATION ACTIVATOR"/>
    <property type="match status" value="1"/>
</dbReference>
<evidence type="ECO:0000256" key="2">
    <source>
        <dbReference type="SAM" id="MobiDB-lite"/>
    </source>
</evidence>
<organism evidence="4 5">
    <name type="scientific">Claviceps aff. purpurea</name>
    <dbReference type="NCBI Taxonomy" id="1967640"/>
    <lineage>
        <taxon>Eukaryota</taxon>
        <taxon>Fungi</taxon>
        <taxon>Dikarya</taxon>
        <taxon>Ascomycota</taxon>
        <taxon>Pezizomycotina</taxon>
        <taxon>Sordariomycetes</taxon>
        <taxon>Hypocreomycetidae</taxon>
        <taxon>Hypocreales</taxon>
        <taxon>Clavicipitaceae</taxon>
        <taxon>Claviceps</taxon>
    </lineage>
</organism>
<feature type="domain" description="Zn(2)-C6 fungal-type" evidence="3">
    <location>
        <begin position="31"/>
        <end position="61"/>
    </location>
</feature>
<dbReference type="CDD" id="cd00067">
    <property type="entry name" value="GAL4"/>
    <property type="match status" value="1"/>
</dbReference>
<feature type="region of interest" description="Disordered" evidence="2">
    <location>
        <begin position="1"/>
        <end position="23"/>
    </location>
</feature>
<dbReference type="InterPro" id="IPR001138">
    <property type="entry name" value="Zn2Cys6_DnaBD"/>
</dbReference>
<dbReference type="SUPFAM" id="SSF57701">
    <property type="entry name" value="Zn2/Cys6 DNA-binding domain"/>
    <property type="match status" value="1"/>
</dbReference>
<dbReference type="InterPro" id="IPR036864">
    <property type="entry name" value="Zn2-C6_fun-type_DNA-bd_sf"/>
</dbReference>
<dbReference type="GO" id="GO:0000981">
    <property type="term" value="F:DNA-binding transcription factor activity, RNA polymerase II-specific"/>
    <property type="evidence" value="ECO:0007669"/>
    <property type="project" value="InterPro"/>
</dbReference>
<evidence type="ECO:0000313" key="5">
    <source>
        <dbReference type="Proteomes" id="UP000707071"/>
    </source>
</evidence>
<evidence type="ECO:0000259" key="3">
    <source>
        <dbReference type="PROSITE" id="PS50048"/>
    </source>
</evidence>
<dbReference type="EMBL" id="SRRH01000124">
    <property type="protein sequence ID" value="KAG6298446.1"/>
    <property type="molecule type" value="Genomic_DNA"/>
</dbReference>
<accession>A0A9P7U2A2</accession>
<protein>
    <recommendedName>
        <fullName evidence="3">Zn(2)-C6 fungal-type domain-containing protein</fullName>
    </recommendedName>
</protein>
<dbReference type="Gene3D" id="4.10.240.10">
    <property type="entry name" value="Zn(2)-C6 fungal-type DNA-binding domain"/>
    <property type="match status" value="1"/>
</dbReference>
<dbReference type="CDD" id="cd12148">
    <property type="entry name" value="fungal_TF_MHR"/>
    <property type="match status" value="1"/>
</dbReference>
<comment type="caution">
    <text evidence="4">The sequence shown here is derived from an EMBL/GenBank/DDBJ whole genome shotgun (WGS) entry which is preliminary data.</text>
</comment>
<evidence type="ECO:0000313" key="4">
    <source>
        <dbReference type="EMBL" id="KAG6298446.1"/>
    </source>
</evidence>
<dbReference type="GO" id="GO:0008270">
    <property type="term" value="F:zinc ion binding"/>
    <property type="evidence" value="ECO:0007669"/>
    <property type="project" value="InterPro"/>
</dbReference>
<name>A0A9P7U2A2_9HYPO</name>
<dbReference type="PROSITE" id="PS00463">
    <property type="entry name" value="ZN2_CY6_FUNGAL_1"/>
    <property type="match status" value="1"/>
</dbReference>
<dbReference type="AlphaFoldDB" id="A0A9P7U2A2"/>
<sequence length="762" mass="82884">MPRKRVARGTATYPDDTAEEKKPKKRRVSLACDACRAAREKCDGERPQCGACAALDRSCSYTPATKKRGVQTGYLRTIELSLAWLFDQIPECEEALYGLLAQPGPGREMHALFGRGSKGHHLQKVWNETRVRKAIDALLADTQNMPPPSDSSDNDQVGSRSDCPIASHDGGGGGYESILATSSTIMTMQDSPDTPGSDRVLSTILKLPPHWERLMAIYISCTHCWLPIVRPEALRALVFSYGASGIHVDLDGDRSAYSRLAELWAVLAIAAFQDDPDSKYRNSPDLSASHIFRVARSLVPGEDEFFDSYSTNAIILHSVVFIGQGRPLPAAMLLGKAARLLTRLQRSGNSPKHMHRDVHELDYATQIDTSGIACSLLGTLTSLSMKQYAVAQTHDAAGNDSPAMAVFTGFDHAWQSGPPGADLPEYRAAHPKMDPIRTLMQVHALTTALRGIVYPRLRDNGDTRSRPIGPDDLAQTLDPCFHYCHSFMSANSTPTTPSAFLVKLLFITATIELAASHLHTSLLSGFLEIVKSCVSNLGANRTPPLVSLLLQMLEKRASLSDLSEAEQSSWRSLAHTLRSIWQDSAESSLATEEMRRQKHLPNKTTLQVRDPGGLPLETEAHSRHHSGSSPRWYFRQNVSAGDILYAPQPRFGGYQQPVAETTAATEAEAAAAAASNPGYAGPLAISSAAQTPGGAGEEDTHVQHMEFPGEDRINQHCDYEALFEDLGSLGCTSVEMDTRFMSALGFAPGCDLVDMFEGDCGV</sequence>
<feature type="region of interest" description="Disordered" evidence="2">
    <location>
        <begin position="140"/>
        <end position="172"/>
    </location>
</feature>
<proteinExistence type="predicted"/>
<dbReference type="PROSITE" id="PS50048">
    <property type="entry name" value="ZN2_CY6_FUNGAL_2"/>
    <property type="match status" value="1"/>
</dbReference>
<dbReference type="PANTHER" id="PTHR47655">
    <property type="entry name" value="QUINIC ACID UTILIZATION ACTIVATOR"/>
    <property type="match status" value="1"/>
</dbReference>
<gene>
    <name evidence="4" type="ORF">E4U09_000798</name>
</gene>
<dbReference type="Pfam" id="PF00172">
    <property type="entry name" value="Zn_clus"/>
    <property type="match status" value="1"/>
</dbReference>